<accession>A0A4R9ISE3</accession>
<dbReference type="EMBL" id="RQFL01000006">
    <property type="protein sequence ID" value="TGK94966.1"/>
    <property type="molecule type" value="Genomic_DNA"/>
</dbReference>
<protein>
    <submittedName>
        <fullName evidence="1">Uncharacterized protein</fullName>
    </submittedName>
</protein>
<dbReference type="EMBL" id="RQFM01000002">
    <property type="protein sequence ID" value="TGK92190.1"/>
    <property type="molecule type" value="Genomic_DNA"/>
</dbReference>
<gene>
    <name evidence="1" type="ORF">EHQ23_00010</name>
    <name evidence="2" type="ORF">EHQ26_00100</name>
</gene>
<evidence type="ECO:0000313" key="3">
    <source>
        <dbReference type="Proteomes" id="UP000297394"/>
    </source>
</evidence>
<reference evidence="2" key="1">
    <citation type="submission" date="2018-10" db="EMBL/GenBank/DDBJ databases">
        <authorList>
            <person name="Vincent A.T."/>
            <person name="Schiettekatte O."/>
            <person name="Bourhy P."/>
            <person name="Veyrier F.J."/>
            <person name="Picardeau M."/>
        </authorList>
    </citation>
    <scope>NUCLEOTIDE SEQUENCE</scope>
    <source>
        <strain evidence="2">201800281</strain>
    </source>
</reference>
<dbReference type="AlphaFoldDB" id="A0A4R9ISE3"/>
<comment type="caution">
    <text evidence="1">The sequence shown here is derived from an EMBL/GenBank/DDBJ whole genome shotgun (WGS) entry which is preliminary data.</text>
</comment>
<dbReference type="Proteomes" id="UP000297394">
    <property type="component" value="Unassembled WGS sequence"/>
</dbReference>
<keyword evidence="4" id="KW-1185">Reference proteome</keyword>
<name>A0A4R9ISE3_9LEPT</name>
<evidence type="ECO:0000313" key="2">
    <source>
        <dbReference type="EMBL" id="TGK94966.1"/>
    </source>
</evidence>
<proteinExistence type="predicted"/>
<reference evidence="3 4" key="2">
    <citation type="journal article" date="2019" name="PLoS Negl. Trop. Dis.">
        <title>Revisiting the worldwide diversity of Leptospira species in the environment.</title>
        <authorList>
            <person name="Vincent A.T."/>
            <person name="Schiettekatte O."/>
            <person name="Bourhy P."/>
            <person name="Veyrier F.J."/>
            <person name="Picardeau M."/>
        </authorList>
    </citation>
    <scope>NUCLEOTIDE SEQUENCE [LARGE SCALE GENOMIC DNA]</scope>
    <source>
        <strain evidence="1 3">201800280</strain>
        <strain evidence="4">201800281</strain>
    </source>
</reference>
<organism evidence="1 3">
    <name type="scientific">Leptospira bourretii</name>
    <dbReference type="NCBI Taxonomy" id="2484962"/>
    <lineage>
        <taxon>Bacteria</taxon>
        <taxon>Pseudomonadati</taxon>
        <taxon>Spirochaetota</taxon>
        <taxon>Spirochaetia</taxon>
        <taxon>Leptospirales</taxon>
        <taxon>Leptospiraceae</taxon>
        <taxon>Leptospira</taxon>
    </lineage>
</organism>
<evidence type="ECO:0000313" key="1">
    <source>
        <dbReference type="EMBL" id="TGK92190.1"/>
    </source>
</evidence>
<dbReference type="Proteomes" id="UP000297918">
    <property type="component" value="Unassembled WGS sequence"/>
</dbReference>
<sequence length="75" mass="8593">MPFGYISPTLLDFGFSKRNKPSVKVKFKRIGKFFRTSLRNFFMNSELSHNGFVVEPCSAVLTERSPNVLMSINCQ</sequence>
<evidence type="ECO:0000313" key="4">
    <source>
        <dbReference type="Proteomes" id="UP000297918"/>
    </source>
</evidence>